<protein>
    <submittedName>
        <fullName evidence="2">Uncharacterized protein</fullName>
    </submittedName>
</protein>
<feature type="region of interest" description="Disordered" evidence="1">
    <location>
        <begin position="51"/>
        <end position="77"/>
    </location>
</feature>
<evidence type="ECO:0000256" key="1">
    <source>
        <dbReference type="SAM" id="MobiDB-lite"/>
    </source>
</evidence>
<keyword evidence="3" id="KW-1185">Reference proteome</keyword>
<organism evidence="2 3">
    <name type="scientific">Periconia digitata</name>
    <dbReference type="NCBI Taxonomy" id="1303443"/>
    <lineage>
        <taxon>Eukaryota</taxon>
        <taxon>Fungi</taxon>
        <taxon>Dikarya</taxon>
        <taxon>Ascomycota</taxon>
        <taxon>Pezizomycotina</taxon>
        <taxon>Dothideomycetes</taxon>
        <taxon>Pleosporomycetidae</taxon>
        <taxon>Pleosporales</taxon>
        <taxon>Massarineae</taxon>
        <taxon>Periconiaceae</taxon>
        <taxon>Periconia</taxon>
    </lineage>
</organism>
<reference evidence="2" key="1">
    <citation type="submission" date="2023-01" db="EMBL/GenBank/DDBJ databases">
        <authorList>
            <person name="Van Ghelder C."/>
            <person name="Rancurel C."/>
        </authorList>
    </citation>
    <scope>NUCLEOTIDE SEQUENCE</scope>
    <source>
        <strain evidence="2">CNCM I-4278</strain>
    </source>
</reference>
<accession>A0A9W4U8H3</accession>
<dbReference type="AlphaFoldDB" id="A0A9W4U8H3"/>
<dbReference type="EMBL" id="CAOQHR010000003">
    <property type="protein sequence ID" value="CAI6331409.1"/>
    <property type="molecule type" value="Genomic_DNA"/>
</dbReference>
<evidence type="ECO:0000313" key="3">
    <source>
        <dbReference type="Proteomes" id="UP001152607"/>
    </source>
</evidence>
<dbReference type="Proteomes" id="UP001152607">
    <property type="component" value="Unassembled WGS sequence"/>
</dbReference>
<name>A0A9W4U8H3_9PLEO</name>
<gene>
    <name evidence="2" type="ORF">PDIGIT_LOCUS4434</name>
</gene>
<sequence length="77" mass="8963">MWYDDGGVFPSLWVCMYVRCYVAWSGPYHPQTPLFNRSIVRPFAATTISPPDLFNQPPQKHRKEKNGQIQVVKIQPE</sequence>
<evidence type="ECO:0000313" key="2">
    <source>
        <dbReference type="EMBL" id="CAI6331409.1"/>
    </source>
</evidence>
<proteinExistence type="predicted"/>
<comment type="caution">
    <text evidence="2">The sequence shown here is derived from an EMBL/GenBank/DDBJ whole genome shotgun (WGS) entry which is preliminary data.</text>
</comment>